<accession>A0ACC0XFV8</accession>
<gene>
    <name evidence="1" type="ORF">Pint_09555</name>
</gene>
<evidence type="ECO:0000313" key="2">
    <source>
        <dbReference type="Proteomes" id="UP001163603"/>
    </source>
</evidence>
<proteinExistence type="predicted"/>
<organism evidence="1 2">
    <name type="scientific">Pistacia integerrima</name>
    <dbReference type="NCBI Taxonomy" id="434235"/>
    <lineage>
        <taxon>Eukaryota</taxon>
        <taxon>Viridiplantae</taxon>
        <taxon>Streptophyta</taxon>
        <taxon>Embryophyta</taxon>
        <taxon>Tracheophyta</taxon>
        <taxon>Spermatophyta</taxon>
        <taxon>Magnoliopsida</taxon>
        <taxon>eudicotyledons</taxon>
        <taxon>Gunneridae</taxon>
        <taxon>Pentapetalae</taxon>
        <taxon>rosids</taxon>
        <taxon>malvids</taxon>
        <taxon>Sapindales</taxon>
        <taxon>Anacardiaceae</taxon>
        <taxon>Pistacia</taxon>
    </lineage>
</organism>
<dbReference type="EMBL" id="CM047747">
    <property type="protein sequence ID" value="KAJ0017240.1"/>
    <property type="molecule type" value="Genomic_DNA"/>
</dbReference>
<comment type="caution">
    <text evidence="1">The sequence shown here is derived from an EMBL/GenBank/DDBJ whole genome shotgun (WGS) entry which is preliminary data.</text>
</comment>
<evidence type="ECO:0000313" key="1">
    <source>
        <dbReference type="EMBL" id="KAJ0017240.1"/>
    </source>
</evidence>
<protein>
    <submittedName>
        <fullName evidence="1">Uncharacterized protein</fullName>
    </submittedName>
</protein>
<keyword evidence="2" id="KW-1185">Reference proteome</keyword>
<reference evidence="2" key="1">
    <citation type="journal article" date="2023" name="G3 (Bethesda)">
        <title>Genome assembly and association tests identify interacting loci associated with vigor, precocity, and sex in interspecific pistachio rootstocks.</title>
        <authorList>
            <person name="Palmer W."/>
            <person name="Jacygrad E."/>
            <person name="Sagayaradj S."/>
            <person name="Cavanaugh K."/>
            <person name="Han R."/>
            <person name="Bertier L."/>
            <person name="Beede B."/>
            <person name="Kafkas S."/>
            <person name="Golino D."/>
            <person name="Preece J."/>
            <person name="Michelmore R."/>
        </authorList>
    </citation>
    <scope>NUCLEOTIDE SEQUENCE [LARGE SCALE GENOMIC DNA]</scope>
</reference>
<sequence length="49" mass="5608">MLSLRNNRLSGVITGELGKLGQLRYIWLASNKLTGFLPQEYEQLTNLKE</sequence>
<dbReference type="Proteomes" id="UP001163603">
    <property type="component" value="Chromosome 12"/>
</dbReference>
<name>A0ACC0XFV8_9ROSI</name>